<evidence type="ECO:0000256" key="14">
    <source>
        <dbReference type="ARBA" id="ARBA00023136"/>
    </source>
</evidence>
<keyword evidence="9" id="KW-0547">Nucleotide-binding</keyword>
<evidence type="ECO:0000256" key="2">
    <source>
        <dbReference type="ARBA" id="ARBA00004429"/>
    </source>
</evidence>
<dbReference type="GO" id="GO:0005524">
    <property type="term" value="F:ATP binding"/>
    <property type="evidence" value="ECO:0007669"/>
    <property type="project" value="UniProtKB-KW"/>
</dbReference>
<dbReference type="CDD" id="cd00082">
    <property type="entry name" value="HisKA"/>
    <property type="match status" value="1"/>
</dbReference>
<dbReference type="CDD" id="cd00075">
    <property type="entry name" value="HATPase"/>
    <property type="match status" value="1"/>
</dbReference>
<keyword evidence="12 15" id="KW-1133">Transmembrane helix</keyword>
<accession>A0A329Y1G6</accession>
<dbReference type="GO" id="GO:0005886">
    <property type="term" value="C:plasma membrane"/>
    <property type="evidence" value="ECO:0007669"/>
    <property type="project" value="UniProtKB-SubCell"/>
</dbReference>
<gene>
    <name evidence="18" type="ORF">DQ393_30565</name>
</gene>
<dbReference type="PROSITE" id="PS50109">
    <property type="entry name" value="HIS_KIN"/>
    <property type="match status" value="1"/>
</dbReference>
<keyword evidence="6" id="KW-0597">Phosphoprotein</keyword>
<keyword evidence="4" id="KW-1003">Cell membrane</keyword>
<feature type="transmembrane region" description="Helical" evidence="15">
    <location>
        <begin position="162"/>
        <end position="180"/>
    </location>
</feature>
<sequence>MPRRQLTMPKTLRGQIIVIILAALVVVIFGGRTLEKRVRDSYAVPNLENAAEQVKTIATLLSNAPASERNIILENAHRAGLDVSLAPNSVVESFTTSPEMQGIAEKTVDFLFPPDGDPPLGGWRAFKDGRRVIAESVDDDTMLLFFGFPDAILTTTFLTQGFYYFTAVITLITFFFVFAIKTVTEPIKRISKAAIEADINDGSQIFEERGSIEITSLARALNGMHNRIQTMVEARTRMLRGISHDVRTPLTRLRLRTERMEDNSVREMLLADIDHIDKLLTESLNYLRDDYATEEIERVDVASILQTVCSDFSDVGFKISYAGPNKLIAHCRPTSITRAVTNLCANAVKFAQQVDVQLIGEAEGFTIRVIDDGPGIPDSLREKVFEPFFKVDAARKDSDAGFGLGLSIVADIARSHKGTTQLCRRETGGLIAELRIPNLAHGPSLSNTPI</sequence>
<keyword evidence="13" id="KW-0902">Two-component regulatory system</keyword>
<dbReference type="InterPro" id="IPR036890">
    <property type="entry name" value="HATPase_C_sf"/>
</dbReference>
<dbReference type="SUPFAM" id="SSF47384">
    <property type="entry name" value="Homodimeric domain of signal transducing histidine kinase"/>
    <property type="match status" value="1"/>
</dbReference>
<dbReference type="InterPro" id="IPR036097">
    <property type="entry name" value="HisK_dim/P_sf"/>
</dbReference>
<keyword evidence="10 18" id="KW-0418">Kinase</keyword>
<feature type="domain" description="HAMP" evidence="17">
    <location>
        <begin position="181"/>
        <end position="233"/>
    </location>
</feature>
<evidence type="ECO:0000256" key="10">
    <source>
        <dbReference type="ARBA" id="ARBA00022777"/>
    </source>
</evidence>
<keyword evidence="11" id="KW-0067">ATP-binding</keyword>
<dbReference type="Gene3D" id="1.10.287.130">
    <property type="match status" value="1"/>
</dbReference>
<dbReference type="SUPFAM" id="SSF55874">
    <property type="entry name" value="ATPase domain of HSP90 chaperone/DNA topoisomerase II/histidine kinase"/>
    <property type="match status" value="1"/>
</dbReference>
<dbReference type="SMART" id="SM00388">
    <property type="entry name" value="HisKA"/>
    <property type="match status" value="1"/>
</dbReference>
<evidence type="ECO:0000313" key="19">
    <source>
        <dbReference type="Proteomes" id="UP000251205"/>
    </source>
</evidence>
<evidence type="ECO:0000256" key="8">
    <source>
        <dbReference type="ARBA" id="ARBA00022692"/>
    </source>
</evidence>
<evidence type="ECO:0000256" key="12">
    <source>
        <dbReference type="ARBA" id="ARBA00022989"/>
    </source>
</evidence>
<dbReference type="Proteomes" id="UP000251205">
    <property type="component" value="Unassembled WGS sequence"/>
</dbReference>
<feature type="transmembrane region" description="Helical" evidence="15">
    <location>
        <begin position="12"/>
        <end position="31"/>
    </location>
</feature>
<dbReference type="Gene3D" id="3.30.565.10">
    <property type="entry name" value="Histidine kinase-like ATPase, C-terminal domain"/>
    <property type="match status" value="1"/>
</dbReference>
<keyword evidence="5" id="KW-0997">Cell inner membrane</keyword>
<dbReference type="InterPro" id="IPR003660">
    <property type="entry name" value="HAMP_dom"/>
</dbReference>
<dbReference type="InterPro" id="IPR003594">
    <property type="entry name" value="HATPase_dom"/>
</dbReference>
<evidence type="ECO:0000256" key="11">
    <source>
        <dbReference type="ARBA" id="ARBA00022840"/>
    </source>
</evidence>
<evidence type="ECO:0000256" key="15">
    <source>
        <dbReference type="SAM" id="Phobius"/>
    </source>
</evidence>
<comment type="subcellular location">
    <subcellularLocation>
        <location evidence="2">Cell inner membrane</location>
        <topology evidence="2">Multi-pass membrane protein</topology>
    </subcellularLocation>
</comment>
<evidence type="ECO:0000259" key="16">
    <source>
        <dbReference type="PROSITE" id="PS50109"/>
    </source>
</evidence>
<keyword evidence="8 15" id="KW-0812">Transmembrane</keyword>
<reference evidence="18 19" key="1">
    <citation type="submission" date="2018-06" db="EMBL/GenBank/DDBJ databases">
        <title>Whole Genome Sequence of an efficient microsymbiont, Rhizobium tropici.</title>
        <authorList>
            <person name="Srinivasan R."/>
            <person name="Singh H.V."/>
            <person name="Srivastava R."/>
            <person name="Kumari B."/>
            <person name="Radhakrishna A."/>
        </authorList>
    </citation>
    <scope>NUCLEOTIDE SEQUENCE [LARGE SCALE GENOMIC DNA]</scope>
    <source>
        <strain evidence="18 19">IGFRI Rhizo-19</strain>
    </source>
</reference>
<evidence type="ECO:0000256" key="9">
    <source>
        <dbReference type="ARBA" id="ARBA00022741"/>
    </source>
</evidence>
<evidence type="ECO:0000256" key="7">
    <source>
        <dbReference type="ARBA" id="ARBA00022679"/>
    </source>
</evidence>
<dbReference type="InterPro" id="IPR004358">
    <property type="entry name" value="Sig_transdc_His_kin-like_C"/>
</dbReference>
<dbReference type="Pfam" id="PF00672">
    <property type="entry name" value="HAMP"/>
    <property type="match status" value="1"/>
</dbReference>
<evidence type="ECO:0000313" key="18">
    <source>
        <dbReference type="EMBL" id="RAX37741.1"/>
    </source>
</evidence>
<keyword evidence="14 15" id="KW-0472">Membrane</keyword>
<organism evidence="18 19">
    <name type="scientific">Rhizobium tropici</name>
    <dbReference type="NCBI Taxonomy" id="398"/>
    <lineage>
        <taxon>Bacteria</taxon>
        <taxon>Pseudomonadati</taxon>
        <taxon>Pseudomonadota</taxon>
        <taxon>Alphaproteobacteria</taxon>
        <taxon>Hyphomicrobiales</taxon>
        <taxon>Rhizobiaceae</taxon>
        <taxon>Rhizobium/Agrobacterium group</taxon>
        <taxon>Rhizobium</taxon>
    </lineage>
</organism>
<proteinExistence type="predicted"/>
<dbReference type="PROSITE" id="PS50885">
    <property type="entry name" value="HAMP"/>
    <property type="match status" value="1"/>
</dbReference>
<dbReference type="PRINTS" id="PR00344">
    <property type="entry name" value="BCTRLSENSOR"/>
</dbReference>
<dbReference type="InterPro" id="IPR050980">
    <property type="entry name" value="2C_sensor_his_kinase"/>
</dbReference>
<dbReference type="GO" id="GO:0000155">
    <property type="term" value="F:phosphorelay sensor kinase activity"/>
    <property type="evidence" value="ECO:0007669"/>
    <property type="project" value="InterPro"/>
</dbReference>
<dbReference type="InterPro" id="IPR005467">
    <property type="entry name" value="His_kinase_dom"/>
</dbReference>
<evidence type="ECO:0000259" key="17">
    <source>
        <dbReference type="PROSITE" id="PS50885"/>
    </source>
</evidence>
<evidence type="ECO:0000256" key="5">
    <source>
        <dbReference type="ARBA" id="ARBA00022519"/>
    </source>
</evidence>
<evidence type="ECO:0000256" key="1">
    <source>
        <dbReference type="ARBA" id="ARBA00000085"/>
    </source>
</evidence>
<dbReference type="SMART" id="SM00304">
    <property type="entry name" value="HAMP"/>
    <property type="match status" value="1"/>
</dbReference>
<evidence type="ECO:0000256" key="13">
    <source>
        <dbReference type="ARBA" id="ARBA00023012"/>
    </source>
</evidence>
<evidence type="ECO:0000256" key="6">
    <source>
        <dbReference type="ARBA" id="ARBA00022553"/>
    </source>
</evidence>
<comment type="catalytic activity">
    <reaction evidence="1">
        <text>ATP + protein L-histidine = ADP + protein N-phospho-L-histidine.</text>
        <dbReference type="EC" id="2.7.13.3"/>
    </reaction>
</comment>
<comment type="caution">
    <text evidence="18">The sequence shown here is derived from an EMBL/GenBank/DDBJ whole genome shotgun (WGS) entry which is preliminary data.</text>
</comment>
<dbReference type="AlphaFoldDB" id="A0A329Y1G6"/>
<keyword evidence="7" id="KW-0808">Transferase</keyword>
<dbReference type="SMART" id="SM00387">
    <property type="entry name" value="HATPase_c"/>
    <property type="match status" value="1"/>
</dbReference>
<protein>
    <recommendedName>
        <fullName evidence="3">histidine kinase</fullName>
        <ecNumber evidence="3">2.7.13.3</ecNumber>
    </recommendedName>
</protein>
<dbReference type="OrthoDB" id="9804645at2"/>
<dbReference type="EC" id="2.7.13.3" evidence="3"/>
<evidence type="ECO:0000256" key="3">
    <source>
        <dbReference type="ARBA" id="ARBA00012438"/>
    </source>
</evidence>
<name>A0A329Y1G6_RHITR</name>
<dbReference type="PANTHER" id="PTHR44936:SF5">
    <property type="entry name" value="SENSOR HISTIDINE KINASE ENVZ"/>
    <property type="match status" value="1"/>
</dbReference>
<dbReference type="Pfam" id="PF00512">
    <property type="entry name" value="HisKA"/>
    <property type="match status" value="1"/>
</dbReference>
<feature type="domain" description="Histidine kinase" evidence="16">
    <location>
        <begin position="241"/>
        <end position="440"/>
    </location>
</feature>
<dbReference type="EMBL" id="QMKK01000058">
    <property type="protein sequence ID" value="RAX37741.1"/>
    <property type="molecule type" value="Genomic_DNA"/>
</dbReference>
<dbReference type="InterPro" id="IPR003661">
    <property type="entry name" value="HisK_dim/P_dom"/>
</dbReference>
<dbReference type="PANTHER" id="PTHR44936">
    <property type="entry name" value="SENSOR PROTEIN CREC"/>
    <property type="match status" value="1"/>
</dbReference>
<dbReference type="Pfam" id="PF02518">
    <property type="entry name" value="HATPase_c"/>
    <property type="match status" value="1"/>
</dbReference>
<evidence type="ECO:0000256" key="4">
    <source>
        <dbReference type="ARBA" id="ARBA00022475"/>
    </source>
</evidence>